<comment type="caution">
    <text evidence="8">The sequence shown here is derived from an EMBL/GenBank/DDBJ whole genome shotgun (WGS) entry which is preliminary data.</text>
</comment>
<dbReference type="PROSITE" id="PS00955">
    <property type="entry name" value="IGP_DEHYDRATASE_2"/>
    <property type="match status" value="1"/>
</dbReference>
<dbReference type="EC" id="4.2.1.19" evidence="6 7"/>
<dbReference type="InterPro" id="IPR038494">
    <property type="entry name" value="IGPD_sf"/>
</dbReference>
<name>A0A934KAI0_9BACT</name>
<sequence length="194" mass="21018">MRERHGELLRETKETSIECAVEIDGSGRADIDLPLPFFGHMLGSFVKYSGMDVRLNGSGDIDVDAHHLVEDTGLVLGGCVSEALGDRAGIARFGHAYAPLDESLVRCVLDYGKRPHVTYEMDGLRGRINDFDVTVLQEFIRGYAQNAGISLHLDMIRGENLHHIAEAAFKALGLATRQALAVTGTGIPSTKGTL</sequence>
<dbReference type="SUPFAM" id="SSF54211">
    <property type="entry name" value="Ribosomal protein S5 domain 2-like"/>
    <property type="match status" value="2"/>
</dbReference>
<evidence type="ECO:0000256" key="3">
    <source>
        <dbReference type="ARBA" id="ARBA00022605"/>
    </source>
</evidence>
<dbReference type="NCBIfam" id="NF002114">
    <property type="entry name" value="PRK00951.2-4"/>
    <property type="match status" value="1"/>
</dbReference>
<dbReference type="AlphaFoldDB" id="A0A934KAI0"/>
<dbReference type="FunFam" id="3.30.230.40:FF:000001">
    <property type="entry name" value="Imidazoleglycerol-phosphate dehydratase HisB"/>
    <property type="match status" value="1"/>
</dbReference>
<evidence type="ECO:0000256" key="6">
    <source>
        <dbReference type="HAMAP-Rule" id="MF_00076"/>
    </source>
</evidence>
<dbReference type="Proteomes" id="UP000614410">
    <property type="component" value="Unassembled WGS sequence"/>
</dbReference>
<comment type="subcellular location">
    <subcellularLocation>
        <location evidence="6 7">Cytoplasm</location>
    </subcellularLocation>
</comment>
<evidence type="ECO:0000256" key="5">
    <source>
        <dbReference type="ARBA" id="ARBA00023239"/>
    </source>
</evidence>
<dbReference type="InterPro" id="IPR020565">
    <property type="entry name" value="ImidazoleglycerP_deHydtase_CS"/>
</dbReference>
<keyword evidence="4 6" id="KW-0368">Histidine biosynthesis</keyword>
<evidence type="ECO:0000313" key="8">
    <source>
        <dbReference type="EMBL" id="MBJ7607903.1"/>
    </source>
</evidence>
<dbReference type="GO" id="GO:0004424">
    <property type="term" value="F:imidazoleglycerol-phosphate dehydratase activity"/>
    <property type="evidence" value="ECO:0007669"/>
    <property type="project" value="UniProtKB-UniRule"/>
</dbReference>
<keyword evidence="3 6" id="KW-0028">Amino-acid biosynthesis</keyword>
<reference evidence="8 9" key="1">
    <citation type="submission" date="2020-10" db="EMBL/GenBank/DDBJ databases">
        <title>Ca. Dormibacterota MAGs.</title>
        <authorList>
            <person name="Montgomery K."/>
        </authorList>
    </citation>
    <scope>NUCLEOTIDE SEQUENCE [LARGE SCALE GENOMIC DNA]</scope>
    <source>
        <strain evidence="8">Mitchell_Peninsula_5</strain>
    </source>
</reference>
<keyword evidence="5 6" id="KW-0456">Lyase</keyword>
<comment type="catalytic activity">
    <reaction evidence="6 7">
        <text>D-erythro-1-(imidazol-4-yl)glycerol 3-phosphate = 3-(imidazol-4-yl)-2-oxopropyl phosphate + H2O</text>
        <dbReference type="Rhea" id="RHEA:11040"/>
        <dbReference type="ChEBI" id="CHEBI:15377"/>
        <dbReference type="ChEBI" id="CHEBI:57766"/>
        <dbReference type="ChEBI" id="CHEBI:58278"/>
        <dbReference type="EC" id="4.2.1.19"/>
    </reaction>
</comment>
<dbReference type="PROSITE" id="PS00954">
    <property type="entry name" value="IGP_DEHYDRATASE_1"/>
    <property type="match status" value="1"/>
</dbReference>
<gene>
    <name evidence="6 8" type="primary">hisB</name>
    <name evidence="8" type="ORF">JF887_00520</name>
</gene>
<dbReference type="PANTHER" id="PTHR23133:SF2">
    <property type="entry name" value="IMIDAZOLEGLYCEROL-PHOSPHATE DEHYDRATASE"/>
    <property type="match status" value="1"/>
</dbReference>
<dbReference type="GO" id="GO:0000105">
    <property type="term" value="P:L-histidine biosynthetic process"/>
    <property type="evidence" value="ECO:0007669"/>
    <property type="project" value="UniProtKB-UniRule"/>
</dbReference>
<evidence type="ECO:0000256" key="1">
    <source>
        <dbReference type="ARBA" id="ARBA00005047"/>
    </source>
</evidence>
<dbReference type="FunFam" id="3.30.230.40:FF:000003">
    <property type="entry name" value="Imidazoleglycerol-phosphate dehydratase HisB"/>
    <property type="match status" value="1"/>
</dbReference>
<comment type="similarity">
    <text evidence="6 7">Belongs to the imidazoleglycerol-phosphate dehydratase family.</text>
</comment>
<dbReference type="GO" id="GO:0005737">
    <property type="term" value="C:cytoplasm"/>
    <property type="evidence" value="ECO:0007669"/>
    <property type="project" value="UniProtKB-SubCell"/>
</dbReference>
<proteinExistence type="inferred from homology"/>
<keyword evidence="6" id="KW-0963">Cytoplasm</keyword>
<dbReference type="Pfam" id="PF00475">
    <property type="entry name" value="IGPD"/>
    <property type="match status" value="1"/>
</dbReference>
<evidence type="ECO:0000313" key="9">
    <source>
        <dbReference type="Proteomes" id="UP000614410"/>
    </source>
</evidence>
<evidence type="ECO:0000256" key="7">
    <source>
        <dbReference type="RuleBase" id="RU000599"/>
    </source>
</evidence>
<dbReference type="EMBL" id="JAEKNN010000004">
    <property type="protein sequence ID" value="MBJ7607903.1"/>
    <property type="molecule type" value="Genomic_DNA"/>
</dbReference>
<evidence type="ECO:0000256" key="4">
    <source>
        <dbReference type="ARBA" id="ARBA00023102"/>
    </source>
</evidence>
<dbReference type="InterPro" id="IPR020568">
    <property type="entry name" value="Ribosomal_Su5_D2-typ_SF"/>
</dbReference>
<dbReference type="CDD" id="cd07914">
    <property type="entry name" value="IGPD"/>
    <property type="match status" value="1"/>
</dbReference>
<dbReference type="PANTHER" id="PTHR23133">
    <property type="entry name" value="IMIDAZOLEGLYCEROL-PHOSPHATE DEHYDRATASE HIS7"/>
    <property type="match status" value="1"/>
</dbReference>
<protein>
    <recommendedName>
        <fullName evidence="2 6">Imidazoleglycerol-phosphate dehydratase</fullName>
        <shortName evidence="6">IGPD</shortName>
        <ecNumber evidence="6 7">4.2.1.19</ecNumber>
    </recommendedName>
</protein>
<dbReference type="Gene3D" id="3.30.230.40">
    <property type="entry name" value="Imidazole glycerol phosphate dehydratase, domain 1"/>
    <property type="match status" value="2"/>
</dbReference>
<accession>A0A934KAI0</accession>
<dbReference type="HAMAP" id="MF_00076">
    <property type="entry name" value="HisB"/>
    <property type="match status" value="1"/>
</dbReference>
<organism evidence="8 9">
    <name type="scientific">Candidatus Amunia macphersoniae</name>
    <dbReference type="NCBI Taxonomy" id="3127014"/>
    <lineage>
        <taxon>Bacteria</taxon>
        <taxon>Bacillati</taxon>
        <taxon>Candidatus Dormiibacterota</taxon>
        <taxon>Candidatus Dormibacteria</taxon>
        <taxon>Candidatus Aeolococcales</taxon>
        <taxon>Candidatus Aeolococcaceae</taxon>
        <taxon>Candidatus Amunia</taxon>
    </lineage>
</organism>
<evidence type="ECO:0000256" key="2">
    <source>
        <dbReference type="ARBA" id="ARBA00016664"/>
    </source>
</evidence>
<dbReference type="InterPro" id="IPR000807">
    <property type="entry name" value="ImidazoleglycerolP_deHydtase"/>
</dbReference>
<comment type="pathway">
    <text evidence="1 6 7">Amino-acid biosynthesis; L-histidine biosynthesis; L-histidine from 5-phospho-alpha-D-ribose 1-diphosphate: step 6/9.</text>
</comment>